<dbReference type="GO" id="GO:0005737">
    <property type="term" value="C:cytoplasm"/>
    <property type="evidence" value="ECO:0007669"/>
    <property type="project" value="UniProtKB-SubCell"/>
</dbReference>
<dbReference type="InterPro" id="IPR006203">
    <property type="entry name" value="GHMP_knse_ATP-bd_CS"/>
</dbReference>
<comment type="similarity">
    <text evidence="2 13">Belongs to the GHMP kinase family. Homoserine kinase subfamily.</text>
</comment>
<dbReference type="EMBL" id="VBAM01000126">
    <property type="protein sequence ID" value="TMJ14098.1"/>
    <property type="molecule type" value="Genomic_DNA"/>
</dbReference>
<evidence type="ECO:0000256" key="8">
    <source>
        <dbReference type="ARBA" id="ARBA00022741"/>
    </source>
</evidence>
<evidence type="ECO:0000256" key="12">
    <source>
        <dbReference type="ARBA" id="ARBA00049954"/>
    </source>
</evidence>
<evidence type="ECO:0000256" key="2">
    <source>
        <dbReference type="ARBA" id="ARBA00007370"/>
    </source>
</evidence>
<feature type="binding site" evidence="13">
    <location>
        <begin position="90"/>
        <end position="100"/>
    </location>
    <ligand>
        <name>ATP</name>
        <dbReference type="ChEBI" id="CHEBI:30616"/>
    </ligand>
</feature>
<keyword evidence="13" id="KW-0963">Cytoplasm</keyword>
<dbReference type="Proteomes" id="UP000320393">
    <property type="component" value="Unassembled WGS sequence"/>
</dbReference>
<evidence type="ECO:0000256" key="4">
    <source>
        <dbReference type="ARBA" id="ARBA00017858"/>
    </source>
</evidence>
<dbReference type="PRINTS" id="PR00958">
    <property type="entry name" value="HOMSERKINASE"/>
</dbReference>
<keyword evidence="6 13" id="KW-0808">Transferase</keyword>
<dbReference type="HAMAP" id="MF_00384">
    <property type="entry name" value="Homoser_kinase"/>
    <property type="match status" value="1"/>
</dbReference>
<dbReference type="NCBIfam" id="TIGR00191">
    <property type="entry name" value="thrB"/>
    <property type="match status" value="1"/>
</dbReference>
<dbReference type="GO" id="GO:0005524">
    <property type="term" value="F:ATP binding"/>
    <property type="evidence" value="ECO:0007669"/>
    <property type="project" value="UniProtKB-UniRule"/>
</dbReference>
<evidence type="ECO:0000256" key="7">
    <source>
        <dbReference type="ARBA" id="ARBA00022697"/>
    </source>
</evidence>
<evidence type="ECO:0000256" key="3">
    <source>
        <dbReference type="ARBA" id="ARBA00012078"/>
    </source>
</evidence>
<dbReference type="InterPro" id="IPR036554">
    <property type="entry name" value="GHMP_kinase_C_sf"/>
</dbReference>
<evidence type="ECO:0000256" key="5">
    <source>
        <dbReference type="ARBA" id="ARBA00022605"/>
    </source>
</evidence>
<evidence type="ECO:0000256" key="1">
    <source>
        <dbReference type="ARBA" id="ARBA00005015"/>
    </source>
</evidence>
<proteinExistence type="inferred from homology"/>
<protein>
    <recommendedName>
        <fullName evidence="4 13">Homoserine kinase</fullName>
        <shortName evidence="13">HK</shortName>
        <shortName evidence="13">HSK</shortName>
        <ecNumber evidence="3 13">2.7.1.39</ecNumber>
    </recommendedName>
</protein>
<dbReference type="InterPro" id="IPR006204">
    <property type="entry name" value="GHMP_kinase_N_dom"/>
</dbReference>
<evidence type="ECO:0000256" key="6">
    <source>
        <dbReference type="ARBA" id="ARBA00022679"/>
    </source>
</evidence>
<evidence type="ECO:0000313" key="17">
    <source>
        <dbReference type="Proteomes" id="UP000320393"/>
    </source>
</evidence>
<dbReference type="PANTHER" id="PTHR20861">
    <property type="entry name" value="HOMOSERINE/4-DIPHOSPHOCYTIDYL-2-C-METHYL-D-ERYTHRITOL KINASE"/>
    <property type="match status" value="1"/>
</dbReference>
<comment type="function">
    <text evidence="12 13">Catalyzes the ATP-dependent phosphorylation of L-homoserine to L-homoserine phosphate.</text>
</comment>
<dbReference type="Gene3D" id="3.30.230.10">
    <property type="match status" value="1"/>
</dbReference>
<dbReference type="InterPro" id="IPR000870">
    <property type="entry name" value="Homoserine_kinase"/>
</dbReference>
<dbReference type="PANTHER" id="PTHR20861:SF1">
    <property type="entry name" value="HOMOSERINE KINASE"/>
    <property type="match status" value="1"/>
</dbReference>
<evidence type="ECO:0000259" key="15">
    <source>
        <dbReference type="Pfam" id="PF08544"/>
    </source>
</evidence>
<dbReference type="NCBIfam" id="NF002288">
    <property type="entry name" value="PRK01212.1-4"/>
    <property type="match status" value="1"/>
</dbReference>
<dbReference type="SUPFAM" id="SSF55060">
    <property type="entry name" value="GHMP Kinase, C-terminal domain"/>
    <property type="match status" value="1"/>
</dbReference>
<comment type="catalytic activity">
    <reaction evidence="11 13">
        <text>L-homoserine + ATP = O-phospho-L-homoserine + ADP + H(+)</text>
        <dbReference type="Rhea" id="RHEA:13985"/>
        <dbReference type="ChEBI" id="CHEBI:15378"/>
        <dbReference type="ChEBI" id="CHEBI:30616"/>
        <dbReference type="ChEBI" id="CHEBI:57476"/>
        <dbReference type="ChEBI" id="CHEBI:57590"/>
        <dbReference type="ChEBI" id="CHEBI:456216"/>
        <dbReference type="EC" id="2.7.1.39"/>
    </reaction>
</comment>
<dbReference type="GO" id="GO:0009088">
    <property type="term" value="P:threonine biosynthetic process"/>
    <property type="evidence" value="ECO:0007669"/>
    <property type="project" value="UniProtKB-UniRule"/>
</dbReference>
<keyword evidence="10 13" id="KW-0067">ATP-binding</keyword>
<dbReference type="Gene3D" id="3.30.70.890">
    <property type="entry name" value="GHMP kinase, C-terminal domain"/>
    <property type="match status" value="1"/>
</dbReference>
<dbReference type="InterPro" id="IPR013750">
    <property type="entry name" value="GHMP_kinase_C_dom"/>
</dbReference>
<dbReference type="PIRSF" id="PIRSF000676">
    <property type="entry name" value="Homoser_kin"/>
    <property type="match status" value="1"/>
</dbReference>
<sequence>MITVRVPATSANLGPGFDALGLALRLHNTLTIGLASSPEIEIEGEGEETLPRDPSHLAYRAAMAVVARAEEMPGAPSVPALRLTQRNAIPLGRGLGSSAAAIVGGAAAANALLGGPLDRQALLDLAAEMEGHPDNVAPALFGGLVVCTRTAAGVRWMRLAPPSLGVVIAVPDYPVSTEEARRRLPARVPFPDAVFNVTRTALLVAALTGGRPDLLDEATQDRLHQPYREHLVPGLNEVFQAARRAGAYGAALSGSGPAVLAFGDAPGIGPAMARAFEAAGAGCRILHAEFDIDGAVVEGSP</sequence>
<dbReference type="InterPro" id="IPR020568">
    <property type="entry name" value="Ribosomal_Su5_D2-typ_SF"/>
</dbReference>
<dbReference type="Pfam" id="PF08544">
    <property type="entry name" value="GHMP_kinases_C"/>
    <property type="match status" value="1"/>
</dbReference>
<evidence type="ECO:0000259" key="14">
    <source>
        <dbReference type="Pfam" id="PF00288"/>
    </source>
</evidence>
<accession>A0A537M1G4</accession>
<gene>
    <name evidence="13" type="primary">thrB</name>
    <name evidence="16" type="ORF">E6H02_03940</name>
</gene>
<keyword evidence="9 13" id="KW-0418">Kinase</keyword>
<evidence type="ECO:0000256" key="11">
    <source>
        <dbReference type="ARBA" id="ARBA00049375"/>
    </source>
</evidence>
<keyword evidence="8 13" id="KW-0547">Nucleotide-binding</keyword>
<dbReference type="AlphaFoldDB" id="A0A537M1G4"/>
<evidence type="ECO:0000256" key="13">
    <source>
        <dbReference type="HAMAP-Rule" id="MF_00384"/>
    </source>
</evidence>
<dbReference type="InterPro" id="IPR014721">
    <property type="entry name" value="Ribsml_uS5_D2-typ_fold_subgr"/>
</dbReference>
<feature type="domain" description="GHMP kinase N-terminal" evidence="14">
    <location>
        <begin position="58"/>
        <end position="143"/>
    </location>
</feature>
<evidence type="ECO:0000256" key="10">
    <source>
        <dbReference type="ARBA" id="ARBA00022840"/>
    </source>
</evidence>
<name>A0A537M1G4_9BACT</name>
<evidence type="ECO:0000256" key="9">
    <source>
        <dbReference type="ARBA" id="ARBA00022777"/>
    </source>
</evidence>
<evidence type="ECO:0000313" key="16">
    <source>
        <dbReference type="EMBL" id="TMJ14098.1"/>
    </source>
</evidence>
<comment type="subcellular location">
    <subcellularLocation>
        <location evidence="13">Cytoplasm</location>
    </subcellularLocation>
</comment>
<dbReference type="UniPathway" id="UPA00050">
    <property type="reaction ID" value="UER00064"/>
</dbReference>
<dbReference type="SUPFAM" id="SSF54211">
    <property type="entry name" value="Ribosomal protein S5 domain 2-like"/>
    <property type="match status" value="1"/>
</dbReference>
<comment type="caution">
    <text evidence="16">The sequence shown here is derived from an EMBL/GenBank/DDBJ whole genome shotgun (WGS) entry which is preliminary data.</text>
</comment>
<dbReference type="GO" id="GO:0004413">
    <property type="term" value="F:homoserine kinase activity"/>
    <property type="evidence" value="ECO:0007669"/>
    <property type="project" value="UniProtKB-UniRule"/>
</dbReference>
<dbReference type="EC" id="2.7.1.39" evidence="3 13"/>
<keyword evidence="5 13" id="KW-0028">Amino-acid biosynthesis</keyword>
<keyword evidence="7 13" id="KW-0791">Threonine biosynthesis</keyword>
<reference evidence="16 17" key="1">
    <citation type="journal article" date="2019" name="Nat. Microbiol.">
        <title>Mediterranean grassland soil C-N compound turnover is dependent on rainfall and depth, and is mediated by genomically divergent microorganisms.</title>
        <authorList>
            <person name="Diamond S."/>
            <person name="Andeer P.F."/>
            <person name="Li Z."/>
            <person name="Crits-Christoph A."/>
            <person name="Burstein D."/>
            <person name="Anantharaman K."/>
            <person name="Lane K.R."/>
            <person name="Thomas B.C."/>
            <person name="Pan C."/>
            <person name="Northen T.R."/>
            <person name="Banfield J.F."/>
        </authorList>
    </citation>
    <scope>NUCLEOTIDE SEQUENCE [LARGE SCALE GENOMIC DNA]</scope>
    <source>
        <strain evidence="16">NP_5</strain>
    </source>
</reference>
<dbReference type="Pfam" id="PF00288">
    <property type="entry name" value="GHMP_kinases_N"/>
    <property type="match status" value="1"/>
</dbReference>
<organism evidence="16 17">
    <name type="scientific">Candidatus Segetimicrobium genomatis</name>
    <dbReference type="NCBI Taxonomy" id="2569760"/>
    <lineage>
        <taxon>Bacteria</taxon>
        <taxon>Bacillati</taxon>
        <taxon>Candidatus Sysuimicrobiota</taxon>
        <taxon>Candidatus Sysuimicrobiia</taxon>
        <taxon>Candidatus Sysuimicrobiales</taxon>
        <taxon>Candidatus Segetimicrobiaceae</taxon>
        <taxon>Candidatus Segetimicrobium</taxon>
    </lineage>
</organism>
<dbReference type="PROSITE" id="PS00627">
    <property type="entry name" value="GHMP_KINASES_ATP"/>
    <property type="match status" value="1"/>
</dbReference>
<comment type="pathway">
    <text evidence="1 13">Amino-acid biosynthesis; L-threonine biosynthesis; L-threonine from L-aspartate: step 4/5.</text>
</comment>
<feature type="domain" description="GHMP kinase C-terminal" evidence="15">
    <location>
        <begin position="210"/>
        <end position="276"/>
    </location>
</feature>